<dbReference type="Proteomes" id="UP000556620">
    <property type="component" value="Unassembled WGS sequence"/>
</dbReference>
<dbReference type="EMBL" id="JACGCU010000011">
    <property type="protein sequence ID" value="MBA6059317.1"/>
    <property type="molecule type" value="Genomic_DNA"/>
</dbReference>
<evidence type="ECO:0000313" key="4">
    <source>
        <dbReference type="EMBL" id="WWY23424.1"/>
    </source>
</evidence>
<dbReference type="RefSeq" id="WP_009684856.1">
    <property type="nucleotide sequence ID" value="NZ_CP091311.1"/>
</dbReference>
<keyword evidence="1" id="KW-0812">Transmembrane</keyword>
<dbReference type="EMBL" id="CP146691">
    <property type="protein sequence ID" value="WWY23424.1"/>
    <property type="molecule type" value="Genomic_DNA"/>
</dbReference>
<evidence type="ECO:0000313" key="7">
    <source>
        <dbReference type="Proteomes" id="UP001375228"/>
    </source>
</evidence>
<evidence type="ECO:0000313" key="2">
    <source>
        <dbReference type="EMBL" id="MBA6059317.1"/>
    </source>
</evidence>
<name>A0A7W2PSP7_9PSED</name>
<accession>A0A7W2PSP7</accession>
<dbReference type="AlphaFoldDB" id="A0A7W2PSP7"/>
<protein>
    <submittedName>
        <fullName evidence="2">DUF3429 domain-containing protein</fullName>
    </submittedName>
</protein>
<gene>
    <name evidence="2" type="ORF">H4C44_09060</name>
    <name evidence="3" type="ORF">N5C70_11595</name>
    <name evidence="4" type="ORF">V9385_12810</name>
</gene>
<feature type="transmembrane region" description="Helical" evidence="1">
    <location>
        <begin position="87"/>
        <end position="110"/>
    </location>
</feature>
<feature type="transmembrane region" description="Helical" evidence="1">
    <location>
        <begin position="45"/>
        <end position="67"/>
    </location>
</feature>
<sequence>MGSVFDTLSPSRFTILGYGGLLPFLGLALLVCFGGEYRDNLAEALVGYGAVILSFVGALHWGFAMTLPALPATERQQRLVWSVMPALIGWVAMLLPVSWGCWVLASGFTVHFWQDRKLANFMPGWYMPMRVRLTVVASLCLVLSAIVMAFGN</sequence>
<dbReference type="PANTHER" id="PTHR15887">
    <property type="entry name" value="TRANSMEMBRANE PROTEIN 69"/>
    <property type="match status" value="1"/>
</dbReference>
<dbReference type="PANTHER" id="PTHR15887:SF1">
    <property type="entry name" value="TRANSMEMBRANE PROTEIN 69"/>
    <property type="match status" value="1"/>
</dbReference>
<evidence type="ECO:0000256" key="1">
    <source>
        <dbReference type="SAM" id="Phobius"/>
    </source>
</evidence>
<evidence type="ECO:0000313" key="3">
    <source>
        <dbReference type="EMBL" id="MDH0757353.1"/>
    </source>
</evidence>
<evidence type="ECO:0000313" key="6">
    <source>
        <dbReference type="Proteomes" id="UP001160152"/>
    </source>
</evidence>
<keyword evidence="1" id="KW-0472">Membrane</keyword>
<feature type="transmembrane region" description="Helical" evidence="1">
    <location>
        <begin position="131"/>
        <end position="151"/>
    </location>
</feature>
<reference evidence="3 6" key="2">
    <citation type="submission" date="2022-09" db="EMBL/GenBank/DDBJ databases">
        <title>Intensive care unit water sources are persistently colonized with multi-drug resistant bacteria and are the site of extensive horizontal gene transfer of antibiotic resistance genes.</title>
        <authorList>
            <person name="Diorio-Toth L."/>
        </authorList>
    </citation>
    <scope>NUCLEOTIDE SEQUENCE [LARGE SCALE GENOMIC DNA]</scope>
    <source>
        <strain evidence="3 6">GD03901</strain>
    </source>
</reference>
<reference evidence="2 5" key="1">
    <citation type="submission" date="2020-07" db="EMBL/GenBank/DDBJ databases">
        <title>Diversity of carbapenemase encoding genes among Pseudomonas putida group clinical isolates in a tertiary Brazilian hospital.</title>
        <authorList>
            <person name="Alberto-Lei F."/>
            <person name="Nodari C.S."/>
            <person name="Streling A.P."/>
            <person name="Paulino J.T."/>
            <person name="Bessa-Neto F.O."/>
            <person name="Cayo R."/>
            <person name="Gales A.C."/>
        </authorList>
    </citation>
    <scope>NUCLEOTIDE SEQUENCE [LARGE SCALE GENOMIC DNA]</scope>
    <source>
        <strain evidence="2 5">14535</strain>
    </source>
</reference>
<keyword evidence="1" id="KW-1133">Transmembrane helix</keyword>
<proteinExistence type="predicted"/>
<dbReference type="EMBL" id="JAOCBV010000001">
    <property type="protein sequence ID" value="MDH0757353.1"/>
    <property type="molecule type" value="Genomic_DNA"/>
</dbReference>
<dbReference type="Pfam" id="PF11911">
    <property type="entry name" value="DUF3429"/>
    <property type="match status" value="1"/>
</dbReference>
<organism evidence="2 5">
    <name type="scientific">Pseudomonas juntendi</name>
    <dbReference type="NCBI Taxonomy" id="2666183"/>
    <lineage>
        <taxon>Bacteria</taxon>
        <taxon>Pseudomonadati</taxon>
        <taxon>Pseudomonadota</taxon>
        <taxon>Gammaproteobacteria</taxon>
        <taxon>Pseudomonadales</taxon>
        <taxon>Pseudomonadaceae</taxon>
        <taxon>Pseudomonas</taxon>
    </lineage>
</organism>
<dbReference type="Proteomes" id="UP001160152">
    <property type="component" value="Unassembled WGS sequence"/>
</dbReference>
<feature type="transmembrane region" description="Helical" evidence="1">
    <location>
        <begin position="15"/>
        <end position="33"/>
    </location>
</feature>
<keyword evidence="7" id="KW-1185">Reference proteome</keyword>
<dbReference type="InterPro" id="IPR021836">
    <property type="entry name" value="DUF3429"/>
</dbReference>
<dbReference type="Proteomes" id="UP001375228">
    <property type="component" value="Chromosome"/>
</dbReference>
<reference evidence="4 7" key="3">
    <citation type="submission" date="2024-03" db="EMBL/GenBank/DDBJ databases">
        <title>Pseudomonas juntendi.</title>
        <authorList>
            <person name="Liu Y."/>
        </authorList>
    </citation>
    <scope>NUCLEOTIDE SEQUENCE [LARGE SCALE GENOMIC DNA]</scope>
    <source>
        <strain evidence="4 7">L4046hy</strain>
    </source>
</reference>
<evidence type="ECO:0000313" key="5">
    <source>
        <dbReference type="Proteomes" id="UP000556620"/>
    </source>
</evidence>